<name>A0AAD9ZVE7_9ROSI</name>
<accession>A0AAD9ZVE7</accession>
<keyword evidence="1" id="KW-1133">Transmembrane helix</keyword>
<evidence type="ECO:0000256" key="1">
    <source>
        <dbReference type="SAM" id="Phobius"/>
    </source>
</evidence>
<sequence length="248" mass="28165">MQCLCSLSGDEKKGFIGLHIECSIVLFSVVANIVDMPLHGMRFTWSNNMVVEAWARLDPFLISLTILMWFPNLRQSGLPRSLSDHNLVMIGESGNKALDPDGFNLNFIKAHWDAINGDFMNFMNEFYKDGYVVKDINRAFIALIPKVGNLVTMTDFRPIFLVGSFYKILAKVLANRLRKVMDVITGETKMTFVSNRQISDSLVIAEEIIQKWRSDKEGGLIMKLDFENSYDNIDRDFLDTMMGWGGVG</sequence>
<evidence type="ECO:0000313" key="4">
    <source>
        <dbReference type="Proteomes" id="UP001281410"/>
    </source>
</evidence>
<dbReference type="AlphaFoldDB" id="A0AAD9ZVE7"/>
<dbReference type="PANTHER" id="PTHR19446">
    <property type="entry name" value="REVERSE TRANSCRIPTASES"/>
    <property type="match status" value="1"/>
</dbReference>
<keyword evidence="1" id="KW-0472">Membrane</keyword>
<feature type="transmembrane region" description="Helical" evidence="1">
    <location>
        <begin position="15"/>
        <end position="33"/>
    </location>
</feature>
<proteinExistence type="predicted"/>
<gene>
    <name evidence="3" type="ORF">Dsin_024403</name>
</gene>
<protein>
    <recommendedName>
        <fullName evidence="2">Reverse transcriptase domain-containing protein</fullName>
    </recommendedName>
</protein>
<dbReference type="Proteomes" id="UP001281410">
    <property type="component" value="Unassembled WGS sequence"/>
</dbReference>
<evidence type="ECO:0000259" key="2">
    <source>
        <dbReference type="Pfam" id="PF00078"/>
    </source>
</evidence>
<dbReference type="EMBL" id="JANJYJ010000008">
    <property type="protein sequence ID" value="KAK3193093.1"/>
    <property type="molecule type" value="Genomic_DNA"/>
</dbReference>
<dbReference type="InterPro" id="IPR000477">
    <property type="entry name" value="RT_dom"/>
</dbReference>
<evidence type="ECO:0000313" key="3">
    <source>
        <dbReference type="EMBL" id="KAK3193093.1"/>
    </source>
</evidence>
<organism evidence="3 4">
    <name type="scientific">Dipteronia sinensis</name>
    <dbReference type="NCBI Taxonomy" id="43782"/>
    <lineage>
        <taxon>Eukaryota</taxon>
        <taxon>Viridiplantae</taxon>
        <taxon>Streptophyta</taxon>
        <taxon>Embryophyta</taxon>
        <taxon>Tracheophyta</taxon>
        <taxon>Spermatophyta</taxon>
        <taxon>Magnoliopsida</taxon>
        <taxon>eudicotyledons</taxon>
        <taxon>Gunneridae</taxon>
        <taxon>Pentapetalae</taxon>
        <taxon>rosids</taxon>
        <taxon>malvids</taxon>
        <taxon>Sapindales</taxon>
        <taxon>Sapindaceae</taxon>
        <taxon>Hippocastanoideae</taxon>
        <taxon>Acereae</taxon>
        <taxon>Dipteronia</taxon>
    </lineage>
</organism>
<keyword evidence="1" id="KW-0812">Transmembrane</keyword>
<comment type="caution">
    <text evidence="3">The sequence shown here is derived from an EMBL/GenBank/DDBJ whole genome shotgun (WGS) entry which is preliminary data.</text>
</comment>
<reference evidence="3" key="1">
    <citation type="journal article" date="2023" name="Plant J.">
        <title>Genome sequences and population genomics provide insights into the demographic history, inbreeding, and mutation load of two 'living fossil' tree species of Dipteronia.</title>
        <authorList>
            <person name="Feng Y."/>
            <person name="Comes H.P."/>
            <person name="Chen J."/>
            <person name="Zhu S."/>
            <person name="Lu R."/>
            <person name="Zhang X."/>
            <person name="Li P."/>
            <person name="Qiu J."/>
            <person name="Olsen K.M."/>
            <person name="Qiu Y."/>
        </authorList>
    </citation>
    <scope>NUCLEOTIDE SEQUENCE</scope>
    <source>
        <strain evidence="3">NBL</strain>
    </source>
</reference>
<dbReference type="Pfam" id="PF00078">
    <property type="entry name" value="RVT_1"/>
    <property type="match status" value="1"/>
</dbReference>
<keyword evidence="4" id="KW-1185">Reference proteome</keyword>
<feature type="domain" description="Reverse transcriptase" evidence="2">
    <location>
        <begin position="144"/>
        <end position="240"/>
    </location>
</feature>